<dbReference type="InterPro" id="IPR016024">
    <property type="entry name" value="ARM-type_fold"/>
</dbReference>
<keyword evidence="3" id="KW-1185">Reference proteome</keyword>
<proteinExistence type="predicted"/>
<dbReference type="Proteomes" id="UP000001227">
    <property type="component" value="Chromosome"/>
</dbReference>
<dbReference type="Gene3D" id="1.25.10.10">
    <property type="entry name" value="Leucine-rich Repeat Variant"/>
    <property type="match status" value="1"/>
</dbReference>
<dbReference type="STRING" id="452471.Aasi_1615"/>
<dbReference type="HOGENOM" id="CLU_453199_0_0_10"/>
<dbReference type="EMBL" id="CP001102">
    <property type="protein sequence ID" value="ACP20929.1"/>
    <property type="molecule type" value="Genomic_DNA"/>
</dbReference>
<dbReference type="KEGG" id="aas:Aasi_1615"/>
<dbReference type="InterPro" id="IPR011989">
    <property type="entry name" value="ARM-like"/>
</dbReference>
<reference evidence="2 3" key="1">
    <citation type="journal article" date="2010" name="J. Bacteriol.">
        <title>The genome of the amoeba symbiont 'Candidatus Amoebophilus asiaticus' reveals common mechanisms for host cell interaction among amoeba-associated bacteria.</title>
        <authorList>
            <person name="Schmitz-Esser S."/>
            <person name="Tischler P."/>
            <person name="Arnold R."/>
            <person name="Montanaro J."/>
            <person name="Wagner M."/>
            <person name="Rattei T."/>
            <person name="Horn M."/>
        </authorList>
    </citation>
    <scope>NUCLEOTIDE SEQUENCE [LARGE SCALE GENOMIC DNA]</scope>
    <source>
        <strain evidence="2 3">5a2</strain>
    </source>
</reference>
<evidence type="ECO:0000256" key="1">
    <source>
        <dbReference type="SAM" id="MobiDB-lite"/>
    </source>
</evidence>
<sequence length="602" mass="67932">MFVPTQASTLQNISPTTDETISSDKPKEPRTVVLQVPLDKHGVVTVHLTPTEKEKLKDYLDTTSMDKFLATLLEAIRDKELTIRNAARDAMSHLFVTEPSLANTKTLQLIGKHFLQGDADLWLCQGLDVLTSFAERNHKLAPAGVKLGFKIIEKQMIAKRPVGLNNEMALLFFISKAITFNPNCVSTLIQIAEKDMKVSQEDRNGYYRYLILFMLGAVEPLKVIEKNPAYIQALFKISFTYYPDHSNNVNFTIKDLFSKVEKMNPAYSKDIFETLLHKTRTQIKRKEFNEIILTINKLSLMVSVNAAYAPEVLPVALQLLQSNVLMSTRSFPILASIVDIKYDTYDQQVFHALLKEIAVKEKQDDLTMPTMLLILRTLIERHPALAKEAIIPVSQLVTILDYDYKHSPKLKTLASIIKTDPTTLPQALKVANQKLASTDDLVCSNGLALLTFLAGKDPAHYEPIFQLAADLVTNKNWRVRFHALRVVEVLVGLYPACEQRTVSIASQAFQDKEIIARKRVLFILQALVKANTTYIPQVCEIARQAVQDRNEEIRRLNISLLAAILQAEPSYAQEPSFKSILEQAQLDKNKDIRKLADNLSST</sequence>
<dbReference type="eggNOG" id="COG1413">
    <property type="taxonomic scope" value="Bacteria"/>
</dbReference>
<accession>C3L4L1</accession>
<organism evidence="2 3">
    <name type="scientific">Amoebophilus asiaticus (strain 5a2)</name>
    <dbReference type="NCBI Taxonomy" id="452471"/>
    <lineage>
        <taxon>Bacteria</taxon>
        <taxon>Pseudomonadati</taxon>
        <taxon>Bacteroidota</taxon>
        <taxon>Cytophagia</taxon>
        <taxon>Cytophagales</taxon>
        <taxon>Amoebophilaceae</taxon>
        <taxon>Candidatus Amoebophilus</taxon>
    </lineage>
</organism>
<evidence type="ECO:0000313" key="2">
    <source>
        <dbReference type="EMBL" id="ACP20929.1"/>
    </source>
</evidence>
<feature type="compositionally biased region" description="Polar residues" evidence="1">
    <location>
        <begin position="1"/>
        <end position="20"/>
    </location>
</feature>
<name>C3L4L1_AMOA5</name>
<evidence type="ECO:0000313" key="3">
    <source>
        <dbReference type="Proteomes" id="UP000001227"/>
    </source>
</evidence>
<dbReference type="SUPFAM" id="SSF48371">
    <property type="entry name" value="ARM repeat"/>
    <property type="match status" value="1"/>
</dbReference>
<feature type="region of interest" description="Disordered" evidence="1">
    <location>
        <begin position="1"/>
        <end position="27"/>
    </location>
</feature>
<dbReference type="AlphaFoldDB" id="C3L4L1"/>
<protein>
    <submittedName>
        <fullName evidence="2">Uncharacterized protein</fullName>
    </submittedName>
</protein>
<gene>
    <name evidence="2" type="ordered locus">Aasi_1615</name>
</gene>